<protein>
    <recommendedName>
        <fullName evidence="4">DUF4034 domain-containing protein</fullName>
    </recommendedName>
</protein>
<organism evidence="2 3">
    <name type="scientific">Streptomyces asoensis</name>
    <dbReference type="NCBI Taxonomy" id="249586"/>
    <lineage>
        <taxon>Bacteria</taxon>
        <taxon>Bacillati</taxon>
        <taxon>Actinomycetota</taxon>
        <taxon>Actinomycetes</taxon>
        <taxon>Kitasatosporales</taxon>
        <taxon>Streptomycetaceae</taxon>
        <taxon>Streptomyces</taxon>
    </lineage>
</organism>
<dbReference type="EMBL" id="CP049838">
    <property type="protein sequence ID" value="QJT03530.1"/>
    <property type="molecule type" value="Genomic_DNA"/>
</dbReference>
<accession>A0A6M4WSM4</accession>
<reference evidence="2" key="1">
    <citation type="submission" date="2020-03" db="EMBL/GenBank/DDBJ databases">
        <title>Molecular networking-based the target discovery of potent antiproliferative macrolactams: 5/6/7/16 polycyclic ansamycins and glycosylated trienomycin from Streptomyces cacaoi subsp. asoensis.</title>
        <authorList>
            <person name="Liu L.-L."/>
        </authorList>
    </citation>
    <scope>NUCLEOTIDE SEQUENCE [LARGE SCALE GENOMIC DNA]</scope>
    <source>
        <strain evidence="2">H2S5</strain>
    </source>
</reference>
<evidence type="ECO:0000256" key="1">
    <source>
        <dbReference type="SAM" id="MobiDB-lite"/>
    </source>
</evidence>
<evidence type="ECO:0000313" key="3">
    <source>
        <dbReference type="Proteomes" id="UP000502665"/>
    </source>
</evidence>
<keyword evidence="3" id="KW-1185">Reference proteome</keyword>
<proteinExistence type="predicted"/>
<dbReference type="AlphaFoldDB" id="A0A6M4WSM4"/>
<dbReference type="RefSeq" id="WP_171398941.1">
    <property type="nucleotide sequence ID" value="NZ_CP049838.1"/>
</dbReference>
<sequence length="329" mass="36380">MTSTTNGMAGGGPTNTWGPTFDPYDNTPELIPMRTAAQAGHWPTVRAYFAGLDSVDKLSSASSLLADIPGVENFLERAAAESPGDPLPRTLLAERYVYIGWDIRSGARAQDVSRDQFTQFHDWLRRAEQLLIEICAEHPSYAPAWTARLMTARGLQLGQAEARRRYDRLSAHHPHHYRAQVQLLQQLCPKWSGSWEAAHGFARECATAAPDGSNSGALVALAHIERWLDLDSGEDAAYMRGLPVRDDLRNAAQVSVLHPAHRPDWNSIGAHNAFAFAFSLGNHWEYAAPHFAFLGDRASESPWHYVPDKKSSFLKSRKAALESRGGGNR</sequence>
<name>A0A6M4WSM4_9ACTN</name>
<evidence type="ECO:0008006" key="4">
    <source>
        <dbReference type="Google" id="ProtNLM"/>
    </source>
</evidence>
<gene>
    <name evidence="2" type="ORF">G9272_27295</name>
</gene>
<evidence type="ECO:0000313" key="2">
    <source>
        <dbReference type="EMBL" id="QJT03530.1"/>
    </source>
</evidence>
<dbReference type="Proteomes" id="UP000502665">
    <property type="component" value="Chromosome"/>
</dbReference>
<feature type="region of interest" description="Disordered" evidence="1">
    <location>
        <begin position="1"/>
        <end position="23"/>
    </location>
</feature>